<gene>
    <name evidence="5" type="ORF">D7U36_00915</name>
</gene>
<dbReference type="GO" id="GO:0000160">
    <property type="term" value="P:phosphorelay signal transduction system"/>
    <property type="evidence" value="ECO:0007669"/>
    <property type="project" value="InterPro"/>
</dbReference>
<dbReference type="Pfam" id="PF01590">
    <property type="entry name" value="GAF"/>
    <property type="match status" value="1"/>
</dbReference>
<evidence type="ECO:0000313" key="6">
    <source>
        <dbReference type="Proteomes" id="UP000279336"/>
    </source>
</evidence>
<reference evidence="5 6" key="1">
    <citation type="submission" date="2018-10" db="EMBL/GenBank/DDBJ databases">
        <title>Propionibacterium australiense Genome Sequencing and Assembly.</title>
        <authorList>
            <person name="Bernier A.-M."/>
            <person name="Bernard K."/>
        </authorList>
    </citation>
    <scope>NUCLEOTIDE SEQUENCE [LARGE SCALE GENOMIC DNA]</scope>
    <source>
        <strain evidence="5 6">NML98A078</strain>
    </source>
</reference>
<dbReference type="EMBL" id="RCIW01000001">
    <property type="protein sequence ID" value="RLP13020.1"/>
    <property type="molecule type" value="Genomic_DNA"/>
</dbReference>
<keyword evidence="1" id="KW-0805">Transcription regulation</keyword>
<dbReference type="RefSeq" id="WP_121587819.1">
    <property type="nucleotide sequence ID" value="NZ_LR134442.1"/>
</dbReference>
<dbReference type="GO" id="GO:0003677">
    <property type="term" value="F:DNA binding"/>
    <property type="evidence" value="ECO:0007669"/>
    <property type="project" value="UniProtKB-KW"/>
</dbReference>
<dbReference type="Gene3D" id="3.30.450.40">
    <property type="match status" value="1"/>
</dbReference>
<evidence type="ECO:0000256" key="2">
    <source>
        <dbReference type="ARBA" id="ARBA00023125"/>
    </source>
</evidence>
<dbReference type="AlphaFoldDB" id="A0A8B3FVX1"/>
<dbReference type="InterPro" id="IPR036388">
    <property type="entry name" value="WH-like_DNA-bd_sf"/>
</dbReference>
<name>A0A8B3FVX1_9ACTN</name>
<sequence>MALARQRAGRDGVVRLRPLVAGSWRRAFRAGVDPGQAVPVVRHDDHEAGSRFESLLLARHMDVVAPLAEAARAGSGRLLVIAAADGEIVLMRGGTAARRRGDRIGMAPGALWTENSVGTNAIGTAISQRCPVRIDGAEHFVRTHHEWTCVAAPITDPDSGELLGVIDLSGPVREFGPDAAALVGAVGKLIESRITAERRTADARLLADLFARPGAARRVAAVLSPSGRLVWGRRDQQPAGEHEHYQGYTVITTGSGSSTEAAPVRLRLLGPGQPELSMAGRVTGLTQRRADLLALIARAPDGMSADALAEALYGDRGNPGTVRAEVHRARRLLGTALAGDPYRFTVPVSSDAGDVEALLHGGDVGGAVRAYTGWLLPRSDALTIELLRLELHESVRAGALAVGGAALREYCLGEPGETDHHAWARYAEQCPSGSAERAVAVAHLSGLCRAVG</sequence>
<evidence type="ECO:0000256" key="1">
    <source>
        <dbReference type="ARBA" id="ARBA00023015"/>
    </source>
</evidence>
<dbReference type="InterPro" id="IPR001867">
    <property type="entry name" value="OmpR/PhoB-type_DNA-bd"/>
</dbReference>
<dbReference type="Gene3D" id="1.10.10.10">
    <property type="entry name" value="Winged helix-like DNA-binding domain superfamily/Winged helix DNA-binding domain"/>
    <property type="match status" value="1"/>
</dbReference>
<proteinExistence type="predicted"/>
<comment type="caution">
    <text evidence="5">The sequence shown here is derived from an EMBL/GenBank/DDBJ whole genome shotgun (WGS) entry which is preliminary data.</text>
</comment>
<accession>A0A8B3FVX1</accession>
<evidence type="ECO:0000259" key="4">
    <source>
        <dbReference type="SMART" id="SM00862"/>
    </source>
</evidence>
<keyword evidence="3" id="KW-0804">Transcription</keyword>
<dbReference type="OrthoDB" id="3928741at2"/>
<dbReference type="InterPro" id="IPR003018">
    <property type="entry name" value="GAF"/>
</dbReference>
<feature type="domain" description="OmpR/PhoB-type" evidence="4">
    <location>
        <begin position="280"/>
        <end position="344"/>
    </location>
</feature>
<keyword evidence="2" id="KW-0238">DNA-binding</keyword>
<protein>
    <submittedName>
        <fullName evidence="5">Transcriptional regulator</fullName>
    </submittedName>
</protein>
<organism evidence="5 6">
    <name type="scientific">Propionibacterium australiense</name>
    <dbReference type="NCBI Taxonomy" id="119981"/>
    <lineage>
        <taxon>Bacteria</taxon>
        <taxon>Bacillati</taxon>
        <taxon>Actinomycetota</taxon>
        <taxon>Actinomycetes</taxon>
        <taxon>Propionibacteriales</taxon>
        <taxon>Propionibacteriaceae</taxon>
        <taxon>Propionibacterium</taxon>
    </lineage>
</organism>
<dbReference type="SMART" id="SM00862">
    <property type="entry name" value="Trans_reg_C"/>
    <property type="match status" value="1"/>
</dbReference>
<dbReference type="InterPro" id="IPR029016">
    <property type="entry name" value="GAF-like_dom_sf"/>
</dbReference>
<evidence type="ECO:0000256" key="3">
    <source>
        <dbReference type="ARBA" id="ARBA00023163"/>
    </source>
</evidence>
<dbReference type="GO" id="GO:0006355">
    <property type="term" value="P:regulation of DNA-templated transcription"/>
    <property type="evidence" value="ECO:0007669"/>
    <property type="project" value="InterPro"/>
</dbReference>
<evidence type="ECO:0000313" key="5">
    <source>
        <dbReference type="EMBL" id="RLP13020.1"/>
    </source>
</evidence>
<dbReference type="Proteomes" id="UP000279336">
    <property type="component" value="Unassembled WGS sequence"/>
</dbReference>